<feature type="compositionally biased region" description="Polar residues" evidence="1">
    <location>
        <begin position="1"/>
        <end position="14"/>
    </location>
</feature>
<dbReference type="AlphaFoldDB" id="A0A3N4KQN3"/>
<dbReference type="EMBL" id="ML119133">
    <property type="protein sequence ID" value="RPB11788.1"/>
    <property type="molecule type" value="Genomic_DNA"/>
</dbReference>
<dbReference type="InParanoid" id="A0A3N4KQN3"/>
<protein>
    <submittedName>
        <fullName evidence="2">Uncharacterized protein</fullName>
    </submittedName>
</protein>
<proteinExistence type="predicted"/>
<feature type="region of interest" description="Disordered" evidence="1">
    <location>
        <begin position="1"/>
        <end position="33"/>
    </location>
</feature>
<feature type="region of interest" description="Disordered" evidence="1">
    <location>
        <begin position="73"/>
        <end position="102"/>
    </location>
</feature>
<sequence>MPACNSTQPNTTGCTHRYALGTRRKNPTQSVFGSADRRREILPSLDLVSLGMIKHGAETALIAKSERLFNVKRLQPQTPNQPPKKPNDRQASTVPSKANKPTQCLGRRRHVGLANYRIGRHEAQFFFVSIYLIPRCSPRLCSIASVRASGNWCETFVDRVDIASSETREWLFRSNYILGIFGPTVGWV</sequence>
<feature type="compositionally biased region" description="Polar residues" evidence="1">
    <location>
        <begin position="89"/>
        <end position="102"/>
    </location>
</feature>
<evidence type="ECO:0000256" key="1">
    <source>
        <dbReference type="SAM" id="MobiDB-lite"/>
    </source>
</evidence>
<accession>A0A3N4KQN3</accession>
<reference evidence="2 3" key="1">
    <citation type="journal article" date="2018" name="Nat. Ecol. Evol.">
        <title>Pezizomycetes genomes reveal the molecular basis of ectomycorrhizal truffle lifestyle.</title>
        <authorList>
            <person name="Murat C."/>
            <person name="Payen T."/>
            <person name="Noel B."/>
            <person name="Kuo A."/>
            <person name="Morin E."/>
            <person name="Chen J."/>
            <person name="Kohler A."/>
            <person name="Krizsan K."/>
            <person name="Balestrini R."/>
            <person name="Da Silva C."/>
            <person name="Montanini B."/>
            <person name="Hainaut M."/>
            <person name="Levati E."/>
            <person name="Barry K.W."/>
            <person name="Belfiori B."/>
            <person name="Cichocki N."/>
            <person name="Clum A."/>
            <person name="Dockter R.B."/>
            <person name="Fauchery L."/>
            <person name="Guy J."/>
            <person name="Iotti M."/>
            <person name="Le Tacon F."/>
            <person name="Lindquist E.A."/>
            <person name="Lipzen A."/>
            <person name="Malagnac F."/>
            <person name="Mello A."/>
            <person name="Molinier V."/>
            <person name="Miyauchi S."/>
            <person name="Poulain J."/>
            <person name="Riccioni C."/>
            <person name="Rubini A."/>
            <person name="Sitrit Y."/>
            <person name="Splivallo R."/>
            <person name="Traeger S."/>
            <person name="Wang M."/>
            <person name="Zifcakova L."/>
            <person name="Wipf D."/>
            <person name="Zambonelli A."/>
            <person name="Paolocci F."/>
            <person name="Nowrousian M."/>
            <person name="Ottonello S."/>
            <person name="Baldrian P."/>
            <person name="Spatafora J.W."/>
            <person name="Henrissat B."/>
            <person name="Nagy L.G."/>
            <person name="Aury J.M."/>
            <person name="Wincker P."/>
            <person name="Grigoriev I.V."/>
            <person name="Bonfante P."/>
            <person name="Martin F.M."/>
        </authorList>
    </citation>
    <scope>NUCLEOTIDE SEQUENCE [LARGE SCALE GENOMIC DNA]</scope>
    <source>
        <strain evidence="2 3">CCBAS932</strain>
    </source>
</reference>
<evidence type="ECO:0000313" key="3">
    <source>
        <dbReference type="Proteomes" id="UP000277580"/>
    </source>
</evidence>
<keyword evidence="3" id="KW-1185">Reference proteome</keyword>
<gene>
    <name evidence="2" type="ORF">P167DRAFT_546084</name>
</gene>
<name>A0A3N4KQN3_9PEZI</name>
<dbReference type="Proteomes" id="UP000277580">
    <property type="component" value="Unassembled WGS sequence"/>
</dbReference>
<evidence type="ECO:0000313" key="2">
    <source>
        <dbReference type="EMBL" id="RPB11788.1"/>
    </source>
</evidence>
<organism evidence="2 3">
    <name type="scientific">Morchella conica CCBAS932</name>
    <dbReference type="NCBI Taxonomy" id="1392247"/>
    <lineage>
        <taxon>Eukaryota</taxon>
        <taxon>Fungi</taxon>
        <taxon>Dikarya</taxon>
        <taxon>Ascomycota</taxon>
        <taxon>Pezizomycotina</taxon>
        <taxon>Pezizomycetes</taxon>
        <taxon>Pezizales</taxon>
        <taxon>Morchellaceae</taxon>
        <taxon>Morchella</taxon>
    </lineage>
</organism>